<evidence type="ECO:0000256" key="7">
    <source>
        <dbReference type="ARBA" id="ARBA00023157"/>
    </source>
</evidence>
<comment type="similarity">
    <text evidence="2">Belongs to the penaeidin family.</text>
</comment>
<sequence length="79" mass="8534">MRLVVCLVFLASFALVCQGQGYKGGYTGPVVRPFVRPIGRPVVSYNVCPLSCRGITTLQARSCCSRLGRCCREAKGYSG</sequence>
<keyword evidence="7" id="KW-1015">Disulfide bond</keyword>
<dbReference type="GO" id="GO:0005737">
    <property type="term" value="C:cytoplasm"/>
    <property type="evidence" value="ECO:0007669"/>
    <property type="project" value="InterPro"/>
</dbReference>
<dbReference type="InterPro" id="IPR009226">
    <property type="entry name" value="Penaeidin"/>
</dbReference>
<evidence type="ECO:0000256" key="4">
    <source>
        <dbReference type="ARBA" id="ARBA00022577"/>
    </source>
</evidence>
<dbReference type="GO" id="GO:0050832">
    <property type="term" value="P:defense response to fungus"/>
    <property type="evidence" value="ECO:0007669"/>
    <property type="project" value="UniProtKB-KW"/>
</dbReference>
<evidence type="ECO:0000256" key="3">
    <source>
        <dbReference type="ARBA" id="ARBA00022529"/>
    </source>
</evidence>
<keyword evidence="5" id="KW-0147">Chitin-binding</keyword>
<dbReference type="EMBL" id="DQ010422">
    <property type="protein sequence ID" value="AAY33770.1"/>
    <property type="molecule type" value="mRNA"/>
</dbReference>
<feature type="signal peptide" evidence="8">
    <location>
        <begin position="1"/>
        <end position="19"/>
    </location>
</feature>
<organism evidence="9">
    <name type="scientific">Penaeus stylirostris</name>
    <name type="common">Pacific blue shrimp</name>
    <name type="synonym">Litopenaeus stylirostris</name>
    <dbReference type="NCBI Taxonomy" id="29019"/>
    <lineage>
        <taxon>Eukaryota</taxon>
        <taxon>Metazoa</taxon>
        <taxon>Ecdysozoa</taxon>
        <taxon>Arthropoda</taxon>
        <taxon>Crustacea</taxon>
        <taxon>Multicrustacea</taxon>
        <taxon>Malacostraca</taxon>
        <taxon>Eumalacostraca</taxon>
        <taxon>Eucarida</taxon>
        <taxon>Decapoda</taxon>
        <taxon>Dendrobranchiata</taxon>
        <taxon>Penaeoidea</taxon>
        <taxon>Penaeidae</taxon>
        <taxon>Penaeus</taxon>
    </lineage>
</organism>
<feature type="chain" id="PRO_5004244189" evidence="8">
    <location>
        <begin position="20"/>
        <end position="79"/>
    </location>
</feature>
<evidence type="ECO:0000256" key="5">
    <source>
        <dbReference type="ARBA" id="ARBA00022669"/>
    </source>
</evidence>
<dbReference type="GO" id="GO:0031640">
    <property type="term" value="P:killing of cells of another organism"/>
    <property type="evidence" value="ECO:0007669"/>
    <property type="project" value="UniProtKB-KW"/>
</dbReference>
<reference evidence="9" key="1">
    <citation type="submission" date="2005-04" db="EMBL/GenBank/DDBJ databases">
        <title>Litsty PEN3-2, Litopenaeus stylirostris penaeidin.</title>
        <authorList>
            <person name="de Lorgeril J."/>
            <person name="Munoz M."/>
            <person name="Gueguen Y."/>
            <person name="Bachere E."/>
        </authorList>
    </citation>
    <scope>NUCLEOTIDE SEQUENCE</scope>
</reference>
<dbReference type="Pfam" id="PF05927">
    <property type="entry name" value="Penaeidin"/>
    <property type="match status" value="1"/>
</dbReference>
<evidence type="ECO:0000256" key="2">
    <source>
        <dbReference type="ARBA" id="ARBA00010477"/>
    </source>
</evidence>
<proteinExistence type="evidence at transcript level"/>
<dbReference type="SMR" id="Q4U5R1"/>
<dbReference type="GO" id="GO:0042742">
    <property type="term" value="P:defense response to bacterium"/>
    <property type="evidence" value="ECO:0007669"/>
    <property type="project" value="UniProtKB-KW"/>
</dbReference>
<evidence type="ECO:0000256" key="1">
    <source>
        <dbReference type="ARBA" id="ARBA00004463"/>
    </source>
</evidence>
<keyword evidence="6" id="KW-0044">Antibiotic</keyword>
<accession>Q4U5R1</accession>
<keyword evidence="3" id="KW-0929">Antimicrobial</keyword>
<name>Q4U5R1_PENSY</name>
<dbReference type="GO" id="GO:0008061">
    <property type="term" value="F:chitin binding"/>
    <property type="evidence" value="ECO:0007669"/>
    <property type="project" value="UniProtKB-KW"/>
</dbReference>
<evidence type="ECO:0000313" key="9">
    <source>
        <dbReference type="EMBL" id="AAY33770.1"/>
    </source>
</evidence>
<comment type="subcellular location">
    <subcellularLocation>
        <location evidence="1">Cytoplasmic granule</location>
    </subcellularLocation>
</comment>
<evidence type="ECO:0000256" key="8">
    <source>
        <dbReference type="SAM" id="SignalP"/>
    </source>
</evidence>
<dbReference type="GO" id="GO:0098542">
    <property type="term" value="P:defense response to other organism"/>
    <property type="evidence" value="ECO:0007669"/>
    <property type="project" value="InterPro"/>
</dbReference>
<keyword evidence="8" id="KW-0732">Signal</keyword>
<keyword evidence="4" id="KW-0295">Fungicide</keyword>
<evidence type="ECO:0000256" key="6">
    <source>
        <dbReference type="ARBA" id="ARBA00023022"/>
    </source>
</evidence>
<dbReference type="AlphaFoldDB" id="Q4U5R1"/>
<protein>
    <submittedName>
        <fullName evidence="9">PEN 3-2</fullName>
    </submittedName>
</protein>